<organism evidence="1 2">
    <name type="scientific">Austropuccinia psidii MF-1</name>
    <dbReference type="NCBI Taxonomy" id="1389203"/>
    <lineage>
        <taxon>Eukaryota</taxon>
        <taxon>Fungi</taxon>
        <taxon>Dikarya</taxon>
        <taxon>Basidiomycota</taxon>
        <taxon>Pucciniomycotina</taxon>
        <taxon>Pucciniomycetes</taxon>
        <taxon>Pucciniales</taxon>
        <taxon>Sphaerophragmiaceae</taxon>
        <taxon>Austropuccinia</taxon>
    </lineage>
</organism>
<dbReference type="Proteomes" id="UP000765509">
    <property type="component" value="Unassembled WGS sequence"/>
</dbReference>
<gene>
    <name evidence="1" type="ORF">O181_089190</name>
</gene>
<evidence type="ECO:0000313" key="2">
    <source>
        <dbReference type="Proteomes" id="UP000765509"/>
    </source>
</evidence>
<dbReference type="AlphaFoldDB" id="A0A9Q3ITB7"/>
<proteinExistence type="predicted"/>
<keyword evidence="2" id="KW-1185">Reference proteome</keyword>
<sequence>HLGVTIPLICNRVCFNLMVLKKLFIALKVVKRLYVILNQLLMVKIPSSYFRLNYLSFTT</sequence>
<evidence type="ECO:0000313" key="1">
    <source>
        <dbReference type="EMBL" id="MBW0549475.1"/>
    </source>
</evidence>
<feature type="non-terminal residue" evidence="1">
    <location>
        <position position="1"/>
    </location>
</feature>
<feature type="non-terminal residue" evidence="1">
    <location>
        <position position="59"/>
    </location>
</feature>
<name>A0A9Q3ITB7_9BASI</name>
<accession>A0A9Q3ITB7</accession>
<reference evidence="1" key="1">
    <citation type="submission" date="2021-03" db="EMBL/GenBank/DDBJ databases">
        <title>Draft genome sequence of rust myrtle Austropuccinia psidii MF-1, a brazilian biotype.</title>
        <authorList>
            <person name="Quecine M.C."/>
            <person name="Pachon D.M.R."/>
            <person name="Bonatelli M.L."/>
            <person name="Correr F.H."/>
            <person name="Franceschini L.M."/>
            <person name="Leite T.F."/>
            <person name="Margarido G.R.A."/>
            <person name="Almeida C.A."/>
            <person name="Ferrarezi J.A."/>
            <person name="Labate C.A."/>
        </authorList>
    </citation>
    <scope>NUCLEOTIDE SEQUENCE</scope>
    <source>
        <strain evidence="1">MF-1</strain>
    </source>
</reference>
<protein>
    <submittedName>
        <fullName evidence="1">Uncharacterized protein</fullName>
    </submittedName>
</protein>
<comment type="caution">
    <text evidence="1">The sequence shown here is derived from an EMBL/GenBank/DDBJ whole genome shotgun (WGS) entry which is preliminary data.</text>
</comment>
<dbReference type="EMBL" id="AVOT02054815">
    <property type="protein sequence ID" value="MBW0549475.1"/>
    <property type="molecule type" value="Genomic_DNA"/>
</dbReference>